<evidence type="ECO:0000256" key="16">
    <source>
        <dbReference type="ARBA" id="ARBA00032853"/>
    </source>
</evidence>
<keyword evidence="21" id="KW-1185">Reference proteome</keyword>
<evidence type="ECO:0000256" key="11">
    <source>
        <dbReference type="ARBA" id="ARBA00022842"/>
    </source>
</evidence>
<dbReference type="GO" id="GO:0051073">
    <property type="term" value="F:adenosylcobinamide-GDP ribazoletransferase activity"/>
    <property type="evidence" value="ECO:0007669"/>
    <property type="project" value="UniProtKB-EC"/>
</dbReference>
<keyword evidence="13 19" id="KW-0472">Membrane</keyword>
<evidence type="ECO:0000256" key="2">
    <source>
        <dbReference type="ARBA" id="ARBA00004651"/>
    </source>
</evidence>
<comment type="pathway">
    <text evidence="3 19">Cofactor biosynthesis; adenosylcobalamin biosynthesis; adenosylcobalamin from cob(II)yrinate a,c-diamide: step 7/7.</text>
</comment>
<feature type="transmembrane region" description="Helical" evidence="19">
    <location>
        <begin position="110"/>
        <end position="128"/>
    </location>
</feature>
<comment type="function">
    <text evidence="14 19">Joins adenosylcobinamide-GDP and alpha-ribazole to generate adenosylcobalamin (Ado-cobalamin). Also synthesizes adenosylcobalamin 5'-phosphate from adenosylcobinamide-GDP and alpha-ribazole 5'-phosphate.</text>
</comment>
<dbReference type="HAMAP" id="MF_00719">
    <property type="entry name" value="CobS"/>
    <property type="match status" value="1"/>
</dbReference>
<keyword evidence="7 19" id="KW-1003">Cell membrane</keyword>
<feature type="transmembrane region" description="Helical" evidence="19">
    <location>
        <begin position="135"/>
        <end position="157"/>
    </location>
</feature>
<comment type="subcellular location">
    <subcellularLocation>
        <location evidence="2 19">Cell membrane</location>
        <topology evidence="2 19">Multi-pass membrane protein</topology>
    </subcellularLocation>
</comment>
<evidence type="ECO:0000256" key="17">
    <source>
        <dbReference type="ARBA" id="ARBA00048623"/>
    </source>
</evidence>
<keyword evidence="8 19" id="KW-0169">Cobalamin biosynthesis</keyword>
<dbReference type="EC" id="2.7.8.26" evidence="5 19"/>
<comment type="catalytic activity">
    <reaction evidence="17 19">
        <text>alpha-ribazole + adenosylcob(III)inamide-GDP = adenosylcob(III)alamin + GMP + H(+)</text>
        <dbReference type="Rhea" id="RHEA:16049"/>
        <dbReference type="ChEBI" id="CHEBI:10329"/>
        <dbReference type="ChEBI" id="CHEBI:15378"/>
        <dbReference type="ChEBI" id="CHEBI:18408"/>
        <dbReference type="ChEBI" id="CHEBI:58115"/>
        <dbReference type="ChEBI" id="CHEBI:60487"/>
        <dbReference type="EC" id="2.7.8.26"/>
    </reaction>
</comment>
<keyword evidence="12 19" id="KW-1133">Transmembrane helix</keyword>
<dbReference type="Proteomes" id="UP001556220">
    <property type="component" value="Unassembled WGS sequence"/>
</dbReference>
<dbReference type="Pfam" id="PF02654">
    <property type="entry name" value="CobS"/>
    <property type="match status" value="1"/>
</dbReference>
<evidence type="ECO:0000256" key="7">
    <source>
        <dbReference type="ARBA" id="ARBA00022475"/>
    </source>
</evidence>
<proteinExistence type="inferred from homology"/>
<feature type="transmembrane region" description="Helical" evidence="19">
    <location>
        <begin position="33"/>
        <end position="52"/>
    </location>
</feature>
<keyword evidence="11 19" id="KW-0460">Magnesium</keyword>
<evidence type="ECO:0000256" key="18">
    <source>
        <dbReference type="ARBA" id="ARBA00049504"/>
    </source>
</evidence>
<dbReference type="EMBL" id="JBFOHK010000002">
    <property type="protein sequence ID" value="MEW9572309.1"/>
    <property type="molecule type" value="Genomic_DNA"/>
</dbReference>
<organism evidence="20 21">
    <name type="scientific">Rhodanobacter lycopersici</name>
    <dbReference type="NCBI Taxonomy" id="3162487"/>
    <lineage>
        <taxon>Bacteria</taxon>
        <taxon>Pseudomonadati</taxon>
        <taxon>Pseudomonadota</taxon>
        <taxon>Gammaproteobacteria</taxon>
        <taxon>Lysobacterales</taxon>
        <taxon>Rhodanobacteraceae</taxon>
        <taxon>Rhodanobacter</taxon>
    </lineage>
</organism>
<sequence length="239" mass="24720">MMRGLLAAIAFLTRLPVPPRTWAGTSGPPVQLPWYPVVGLLIGAILSGLAWLLSREPPLLAAALLLLVWVGITGGLHLDGLADSTDAWVGGLGDRARTLDIMKDPRSGPMGVTAIGVVLLLKFAALAARPEPVAALWLAPLLGRGALTLAFMSTPYVRSGGMGSGLAGAPRGACLAVLLLTALLSLGFGFHGVRALVAAAATFSFWRWSVMHRLGGMTGDTCGALTELVEMAVLVALVL</sequence>
<dbReference type="PANTHER" id="PTHR34148">
    <property type="entry name" value="ADENOSYLCOBINAMIDE-GDP RIBAZOLETRANSFERASE"/>
    <property type="match status" value="1"/>
</dbReference>
<dbReference type="InterPro" id="IPR003805">
    <property type="entry name" value="CobS"/>
</dbReference>
<evidence type="ECO:0000256" key="12">
    <source>
        <dbReference type="ARBA" id="ARBA00022989"/>
    </source>
</evidence>
<evidence type="ECO:0000256" key="10">
    <source>
        <dbReference type="ARBA" id="ARBA00022692"/>
    </source>
</evidence>
<evidence type="ECO:0000256" key="14">
    <source>
        <dbReference type="ARBA" id="ARBA00025228"/>
    </source>
</evidence>
<dbReference type="RefSeq" id="WP_367854432.1">
    <property type="nucleotide sequence ID" value="NZ_JBFOHK010000002.1"/>
</dbReference>
<comment type="cofactor">
    <cofactor evidence="1 19">
        <name>Mg(2+)</name>
        <dbReference type="ChEBI" id="CHEBI:18420"/>
    </cofactor>
</comment>
<evidence type="ECO:0000256" key="8">
    <source>
        <dbReference type="ARBA" id="ARBA00022573"/>
    </source>
</evidence>
<feature type="transmembrane region" description="Helical" evidence="19">
    <location>
        <begin position="59"/>
        <end position="78"/>
    </location>
</feature>
<evidence type="ECO:0000256" key="13">
    <source>
        <dbReference type="ARBA" id="ARBA00023136"/>
    </source>
</evidence>
<keyword evidence="10 19" id="KW-0812">Transmembrane</keyword>
<accession>A0ABV3QEQ3</accession>
<evidence type="ECO:0000256" key="9">
    <source>
        <dbReference type="ARBA" id="ARBA00022679"/>
    </source>
</evidence>
<evidence type="ECO:0000313" key="20">
    <source>
        <dbReference type="EMBL" id="MEW9572309.1"/>
    </source>
</evidence>
<name>A0ABV3QEQ3_9GAMM</name>
<gene>
    <name evidence="19" type="primary">cobS</name>
    <name evidence="20" type="ORF">ABQJ54_11155</name>
</gene>
<protein>
    <recommendedName>
        <fullName evidence="6 19">Adenosylcobinamide-GDP ribazoletransferase</fullName>
        <ecNumber evidence="5 19">2.7.8.26</ecNumber>
    </recommendedName>
    <alternativeName>
        <fullName evidence="16 19">Cobalamin synthase</fullName>
    </alternativeName>
    <alternativeName>
        <fullName evidence="15 19">Cobalamin-5'-phosphate synthase</fullName>
    </alternativeName>
</protein>
<evidence type="ECO:0000256" key="3">
    <source>
        <dbReference type="ARBA" id="ARBA00004663"/>
    </source>
</evidence>
<evidence type="ECO:0000256" key="6">
    <source>
        <dbReference type="ARBA" id="ARBA00015850"/>
    </source>
</evidence>
<dbReference type="NCBIfam" id="TIGR00317">
    <property type="entry name" value="cobS"/>
    <property type="match status" value="1"/>
</dbReference>
<comment type="similarity">
    <text evidence="4 19">Belongs to the CobS family.</text>
</comment>
<comment type="catalytic activity">
    <reaction evidence="18 19">
        <text>alpha-ribazole 5'-phosphate + adenosylcob(III)inamide-GDP = adenosylcob(III)alamin 5'-phosphate + GMP + H(+)</text>
        <dbReference type="Rhea" id="RHEA:23560"/>
        <dbReference type="ChEBI" id="CHEBI:15378"/>
        <dbReference type="ChEBI" id="CHEBI:57918"/>
        <dbReference type="ChEBI" id="CHEBI:58115"/>
        <dbReference type="ChEBI" id="CHEBI:60487"/>
        <dbReference type="ChEBI" id="CHEBI:60493"/>
        <dbReference type="EC" id="2.7.8.26"/>
    </reaction>
</comment>
<reference evidence="20 21" key="1">
    <citation type="submission" date="2024-06" db="EMBL/GenBank/DDBJ databases">
        <authorList>
            <person name="Woo H."/>
        </authorList>
    </citation>
    <scope>NUCLEOTIDE SEQUENCE [LARGE SCALE GENOMIC DNA]</scope>
    <source>
        <strain evidence="20 21">Si-c</strain>
    </source>
</reference>
<evidence type="ECO:0000256" key="19">
    <source>
        <dbReference type="HAMAP-Rule" id="MF_00719"/>
    </source>
</evidence>
<evidence type="ECO:0000256" key="4">
    <source>
        <dbReference type="ARBA" id="ARBA00010561"/>
    </source>
</evidence>
<dbReference type="PANTHER" id="PTHR34148:SF1">
    <property type="entry name" value="ADENOSYLCOBINAMIDE-GDP RIBAZOLETRANSFERASE"/>
    <property type="match status" value="1"/>
</dbReference>
<comment type="caution">
    <text evidence="20">The sequence shown here is derived from an EMBL/GenBank/DDBJ whole genome shotgun (WGS) entry which is preliminary data.</text>
</comment>
<evidence type="ECO:0000256" key="15">
    <source>
        <dbReference type="ARBA" id="ARBA00032605"/>
    </source>
</evidence>
<dbReference type="NCBIfam" id="NF001278">
    <property type="entry name" value="PRK00235.1-5"/>
    <property type="match status" value="1"/>
</dbReference>
<keyword evidence="9 19" id="KW-0808">Transferase</keyword>
<feature type="transmembrane region" description="Helical" evidence="19">
    <location>
        <begin position="177"/>
        <end position="206"/>
    </location>
</feature>
<evidence type="ECO:0000256" key="5">
    <source>
        <dbReference type="ARBA" id="ARBA00013200"/>
    </source>
</evidence>
<evidence type="ECO:0000313" key="21">
    <source>
        <dbReference type="Proteomes" id="UP001556220"/>
    </source>
</evidence>
<evidence type="ECO:0000256" key="1">
    <source>
        <dbReference type="ARBA" id="ARBA00001946"/>
    </source>
</evidence>